<dbReference type="AlphaFoldDB" id="A0AA38MJU9"/>
<comment type="caution">
    <text evidence="1">The sequence shown here is derived from an EMBL/GenBank/DDBJ whole genome shotgun (WGS) entry which is preliminary data.</text>
</comment>
<sequence length="90" mass="9786">MISFMPLAAIGRRHVAGQSSGSTAAHPIARPPHYVFKSTSFEMFYALYSMIISGLRLHYCVVLSRFAAIPSCVIPEKSATHSLVLQSFAG</sequence>
<evidence type="ECO:0000313" key="1">
    <source>
        <dbReference type="EMBL" id="KAJ3658689.1"/>
    </source>
</evidence>
<keyword evidence="2" id="KW-1185">Reference proteome</keyword>
<dbReference type="EMBL" id="JALNTZ010000003">
    <property type="protein sequence ID" value="KAJ3658689.1"/>
    <property type="molecule type" value="Genomic_DNA"/>
</dbReference>
<dbReference type="Proteomes" id="UP001168821">
    <property type="component" value="Unassembled WGS sequence"/>
</dbReference>
<gene>
    <name evidence="1" type="ORF">Zmor_010414</name>
</gene>
<name>A0AA38MJU9_9CUCU</name>
<evidence type="ECO:0000313" key="2">
    <source>
        <dbReference type="Proteomes" id="UP001168821"/>
    </source>
</evidence>
<proteinExistence type="predicted"/>
<accession>A0AA38MJU9</accession>
<reference evidence="1" key="1">
    <citation type="journal article" date="2023" name="G3 (Bethesda)">
        <title>Whole genome assemblies of Zophobas morio and Tenebrio molitor.</title>
        <authorList>
            <person name="Kaur S."/>
            <person name="Stinson S.A."/>
            <person name="diCenzo G.C."/>
        </authorList>
    </citation>
    <scope>NUCLEOTIDE SEQUENCE</scope>
    <source>
        <strain evidence="1">QUZm001</strain>
    </source>
</reference>
<organism evidence="1 2">
    <name type="scientific">Zophobas morio</name>
    <dbReference type="NCBI Taxonomy" id="2755281"/>
    <lineage>
        <taxon>Eukaryota</taxon>
        <taxon>Metazoa</taxon>
        <taxon>Ecdysozoa</taxon>
        <taxon>Arthropoda</taxon>
        <taxon>Hexapoda</taxon>
        <taxon>Insecta</taxon>
        <taxon>Pterygota</taxon>
        <taxon>Neoptera</taxon>
        <taxon>Endopterygota</taxon>
        <taxon>Coleoptera</taxon>
        <taxon>Polyphaga</taxon>
        <taxon>Cucujiformia</taxon>
        <taxon>Tenebrionidae</taxon>
        <taxon>Zophobas</taxon>
    </lineage>
</organism>
<protein>
    <submittedName>
        <fullName evidence="1">Uncharacterized protein</fullName>
    </submittedName>
</protein>